<feature type="non-terminal residue" evidence="2">
    <location>
        <position position="698"/>
    </location>
</feature>
<keyword evidence="3" id="KW-1185">Reference proteome</keyword>
<protein>
    <submittedName>
        <fullName evidence="2">Uncharacterized protein</fullName>
    </submittedName>
</protein>
<dbReference type="SUPFAM" id="SSF53098">
    <property type="entry name" value="Ribonuclease H-like"/>
    <property type="match status" value="1"/>
</dbReference>
<dbReference type="Gene3D" id="3.30.420.10">
    <property type="entry name" value="Ribonuclease H-like superfamily/Ribonuclease H"/>
    <property type="match status" value="1"/>
</dbReference>
<evidence type="ECO:0000313" key="2">
    <source>
        <dbReference type="EMBL" id="KAF4724393.1"/>
    </source>
</evidence>
<dbReference type="InterPro" id="IPR012337">
    <property type="entry name" value="RNaseH-like_sf"/>
</dbReference>
<proteinExistence type="predicted"/>
<sequence>PVPTPKYSSSGDYFQVRRRLMVIRMASGDYSNIISRYEDFCDEFINLAEQLLDDDDLSEKAYRKEIVGYFLHGLDPAVTRRIERDYEPEELEDHPTYSCPLTVAPGLDSGERCDKCGLYHPTAEEKMRCHLARACPANFADPLPKEERNKIYQNAKNGRNLYDAARATPDGKVAEKVAPAAGKSAGMAVVETKPIPQEGRANPADAATRPGKETLTSKEIDYGLKKSKRRGNLRYDPQAYKSFNLNYEINGSKTRGLQVDEGTGLLGKRTLSWNAADDTLLQDETIARLHIHGGVPMNIRRLCSEFYFKHMKAKCKKPILSEGNRCTPFVASGVATMGMYIVGLCRTFVPWYYLSFVDVATKYMINVPVRDRSVSSLIATVKEVFLEREQVPKCLITDREQSFLSHYERLHADITKFLQGALVAAGEDTYCWHRHLQHATQLHNTLPYDECIDVSPAELFRGYVPRKAMDNATVSRAIRDVAEQLKETRDIKFREYRRLWELRRSDAFEKMAARPVEAEYVLGWSVEDHEATWEDKSYTIPGLDDDVDHWVECTRCGKWRLVTQEECERFKDEDDVTWYDDVEKTSTLVNESEALPVPIKQVKSSMNGFGSLVVFLLPGDDSTTTLTHSLGVIEEVDESNSSFVLNTGEDLIPVSLCPNVICYVFQGIVKTTPQKFVQRPSALIRRTLRDVYGYSFGA</sequence>
<comment type="caution">
    <text evidence="2">The sequence shown here is derived from an EMBL/GenBank/DDBJ whole genome shotgun (WGS) entry which is preliminary data.</text>
</comment>
<reference evidence="2 3" key="1">
    <citation type="submission" date="2020-04" db="EMBL/GenBank/DDBJ databases">
        <title>Perkinsus olseni comparative genomics.</title>
        <authorList>
            <person name="Bogema D.R."/>
        </authorList>
    </citation>
    <scope>NUCLEOTIDE SEQUENCE [LARGE SCALE GENOMIC DNA]</scope>
    <source>
        <strain evidence="2 3">ATCC PRA-207</strain>
    </source>
</reference>
<gene>
    <name evidence="2" type="ORF">FOZ63_029797</name>
</gene>
<dbReference type="GO" id="GO:0003676">
    <property type="term" value="F:nucleic acid binding"/>
    <property type="evidence" value="ECO:0007669"/>
    <property type="project" value="InterPro"/>
</dbReference>
<dbReference type="Proteomes" id="UP000553632">
    <property type="component" value="Unassembled WGS sequence"/>
</dbReference>
<dbReference type="EMBL" id="JABANO010022907">
    <property type="protein sequence ID" value="KAF4724393.1"/>
    <property type="molecule type" value="Genomic_DNA"/>
</dbReference>
<evidence type="ECO:0000256" key="1">
    <source>
        <dbReference type="SAM" id="MobiDB-lite"/>
    </source>
</evidence>
<feature type="compositionally biased region" description="Basic and acidic residues" evidence="1">
    <location>
        <begin position="210"/>
        <end position="221"/>
    </location>
</feature>
<dbReference type="InterPro" id="IPR036397">
    <property type="entry name" value="RNaseH_sf"/>
</dbReference>
<name>A0A7J6RV86_PEROL</name>
<feature type="region of interest" description="Disordered" evidence="1">
    <location>
        <begin position="197"/>
        <end position="221"/>
    </location>
</feature>
<dbReference type="AlphaFoldDB" id="A0A7J6RV86"/>
<organism evidence="2 3">
    <name type="scientific">Perkinsus olseni</name>
    <name type="common">Perkinsus atlanticus</name>
    <dbReference type="NCBI Taxonomy" id="32597"/>
    <lineage>
        <taxon>Eukaryota</taxon>
        <taxon>Sar</taxon>
        <taxon>Alveolata</taxon>
        <taxon>Perkinsozoa</taxon>
        <taxon>Perkinsea</taxon>
        <taxon>Perkinsida</taxon>
        <taxon>Perkinsidae</taxon>
        <taxon>Perkinsus</taxon>
    </lineage>
</organism>
<evidence type="ECO:0000313" key="3">
    <source>
        <dbReference type="Proteomes" id="UP000553632"/>
    </source>
</evidence>
<accession>A0A7J6RV86</accession>